<dbReference type="NCBIfam" id="NF040785">
    <property type="entry name" value="CD3324_fam"/>
    <property type="match status" value="1"/>
</dbReference>
<sequence length="92" mass="10826">MGYLRAEEVLPRELIVIIQQYTDGTNIYIPRRDEVRSGWGEKNQTRKMLRDRNASIYKAYLSGCKITELSERFCLSEKSIWRIVGQEKKKAV</sequence>
<dbReference type="InterPro" id="IPR014875">
    <property type="entry name" value="Mor_transcription_activator"/>
</dbReference>
<accession>A0A1T4NZ77</accession>
<evidence type="ECO:0000313" key="2">
    <source>
        <dbReference type="EMBL" id="SJZ84397.1"/>
    </source>
</evidence>
<dbReference type="OrthoDB" id="9800398at2"/>
<proteinExistence type="predicted"/>
<gene>
    <name evidence="2" type="ORF">SAMN02745110_01767</name>
</gene>
<dbReference type="PANTHER" id="PTHR37812">
    <property type="entry name" value="MU-LIKE PROPHAGE FLUMU PROTEIN C"/>
    <property type="match status" value="1"/>
</dbReference>
<dbReference type="PANTHER" id="PTHR37812:SF1">
    <property type="entry name" value="MU-LIKE PROPHAGE FLUMU PROTEIN C"/>
    <property type="match status" value="1"/>
</dbReference>
<organism evidence="2 3">
    <name type="scientific">Eubacterium ruminantium</name>
    <dbReference type="NCBI Taxonomy" id="42322"/>
    <lineage>
        <taxon>Bacteria</taxon>
        <taxon>Bacillati</taxon>
        <taxon>Bacillota</taxon>
        <taxon>Clostridia</taxon>
        <taxon>Eubacteriales</taxon>
        <taxon>Eubacteriaceae</taxon>
        <taxon>Eubacterium</taxon>
    </lineage>
</organism>
<dbReference type="InterPro" id="IPR009057">
    <property type="entry name" value="Homeodomain-like_sf"/>
</dbReference>
<keyword evidence="3" id="KW-1185">Reference proteome</keyword>
<name>A0A1T4NZ77_9FIRM</name>
<evidence type="ECO:0000313" key="3">
    <source>
        <dbReference type="Proteomes" id="UP000189857"/>
    </source>
</evidence>
<evidence type="ECO:0000259" key="1">
    <source>
        <dbReference type="Pfam" id="PF08765"/>
    </source>
</evidence>
<dbReference type="InterPro" id="IPR052411">
    <property type="entry name" value="c-mor_Regulatory_Protein"/>
</dbReference>
<dbReference type="Gene3D" id="1.10.10.60">
    <property type="entry name" value="Homeodomain-like"/>
    <property type="match status" value="1"/>
</dbReference>
<dbReference type="SUPFAM" id="SSF46689">
    <property type="entry name" value="Homeodomain-like"/>
    <property type="match status" value="1"/>
</dbReference>
<dbReference type="AlphaFoldDB" id="A0A1T4NZ77"/>
<dbReference type="InterPro" id="IPR049739">
    <property type="entry name" value="YraL-like"/>
</dbReference>
<reference evidence="2 3" key="1">
    <citation type="submission" date="2017-02" db="EMBL/GenBank/DDBJ databases">
        <authorList>
            <person name="Peterson S.W."/>
        </authorList>
    </citation>
    <scope>NUCLEOTIDE SEQUENCE [LARGE SCALE GENOMIC DNA]</scope>
    <source>
        <strain evidence="2 3">ATCC 17233</strain>
    </source>
</reference>
<dbReference type="EMBL" id="FUXA01000010">
    <property type="protein sequence ID" value="SJZ84397.1"/>
    <property type="molecule type" value="Genomic_DNA"/>
</dbReference>
<dbReference type="RefSeq" id="WP_078787594.1">
    <property type="nucleotide sequence ID" value="NZ_FMTO01000009.1"/>
</dbReference>
<protein>
    <submittedName>
        <fullName evidence="2">Mor transcription activator family protein</fullName>
    </submittedName>
</protein>
<dbReference type="Proteomes" id="UP000189857">
    <property type="component" value="Unassembled WGS sequence"/>
</dbReference>
<feature type="domain" description="Mor transcription activator" evidence="1">
    <location>
        <begin position="12"/>
        <end position="90"/>
    </location>
</feature>
<dbReference type="Pfam" id="PF08765">
    <property type="entry name" value="Mor"/>
    <property type="match status" value="1"/>
</dbReference>